<dbReference type="Gene3D" id="3.40.109.10">
    <property type="entry name" value="NADH Oxidase"/>
    <property type="match status" value="2"/>
</dbReference>
<sequence>MDLDTFLHHLHFHSERVIPPNWEVDWADAPLPYKIYRDLPSFPLAHDIPLSFQNQSFHSGDLDTISYYLWYVYGLSQFSQTALSSEMDHDSIETIQSFRRFPPSGGALYPNELYLYLKTEALPKGMYHYDVAHHSLSLLREGNFDSYLAKSLGDTSPMCDCFAVIIITTMFWKNFFKYNNFSYRLQGLDAGALMGQMLEVSKRFGFSTNVHFQFLDEAINHLLGLDGQEESTYAVIPLSDHEKVDVRDVAAVTASELVKELPKIKTTTYQRSEKVMDYPEISQINQHALIDSTRLFRSIQEGKKLKDYQNVTILPEAEKLEIDFPEVCRRRHSPELDFTSKIIHRNQLSSLLKETFDSFKYHNDLNQEKVYTPRLSIYGCFYNIEGMENGAYQYDEASHSLLRIKKGDYRIPLQGGMTLDNVNFHRVPMCFHIAGDRTFYKSKLGYRGYRILHMEAGMLLQRLLLTASALGMNGHPLLGFDVNVCDEIYELADSEQTTLLQVPIGFCNPKTWLIGAMHS</sequence>
<dbReference type="SUPFAM" id="SSF55469">
    <property type="entry name" value="FMN-dependent nitroreductase-like"/>
    <property type="match status" value="2"/>
</dbReference>
<dbReference type="CDD" id="cd02142">
    <property type="entry name" value="McbC_SagB-like_oxidoreductase"/>
    <property type="match status" value="1"/>
</dbReference>
<name>A0A1W5ZSI3_9BACI</name>
<dbReference type="GO" id="GO:0016491">
    <property type="term" value="F:oxidoreductase activity"/>
    <property type="evidence" value="ECO:0007669"/>
    <property type="project" value="InterPro"/>
</dbReference>
<keyword evidence="3" id="KW-1185">Reference proteome</keyword>
<dbReference type="EMBL" id="CP020772">
    <property type="protein sequence ID" value="ARI76221.1"/>
    <property type="molecule type" value="Genomic_DNA"/>
</dbReference>
<protein>
    <submittedName>
        <fullName evidence="2">NADH oxidase</fullName>
    </submittedName>
</protein>
<dbReference type="OrthoDB" id="9801593at2"/>
<proteinExistence type="predicted"/>
<dbReference type="InterPro" id="IPR000415">
    <property type="entry name" value="Nitroreductase-like"/>
</dbReference>
<evidence type="ECO:0000259" key="1">
    <source>
        <dbReference type="Pfam" id="PF00881"/>
    </source>
</evidence>
<dbReference type="InterPro" id="IPR052544">
    <property type="entry name" value="Bacteriocin_Proc_Enz"/>
</dbReference>
<feature type="domain" description="Nitroreductase" evidence="1">
    <location>
        <begin position="86"/>
        <end position="235"/>
    </location>
</feature>
<dbReference type="InterPro" id="IPR029479">
    <property type="entry name" value="Nitroreductase"/>
</dbReference>
<reference evidence="2 3" key="1">
    <citation type="submission" date="2017-04" db="EMBL/GenBank/DDBJ databases">
        <title>The whole genome sequencing and assembly of Halobacillus mangrovi strain.</title>
        <authorList>
            <person name="Lee S.-J."/>
            <person name="Park M.-K."/>
            <person name="Kim J.-Y."/>
            <person name="Lee Y.-J."/>
            <person name="Yi H."/>
            <person name="Bahn Y.-S."/>
            <person name="Kim J.F."/>
            <person name="Lee D.-W."/>
        </authorList>
    </citation>
    <scope>NUCLEOTIDE SEQUENCE [LARGE SCALE GENOMIC DNA]</scope>
    <source>
        <strain evidence="2 3">KTB 131</strain>
    </source>
</reference>
<organism evidence="2 3">
    <name type="scientific">Halobacillus mangrovi</name>
    <dbReference type="NCBI Taxonomy" id="402384"/>
    <lineage>
        <taxon>Bacteria</taxon>
        <taxon>Bacillati</taxon>
        <taxon>Bacillota</taxon>
        <taxon>Bacilli</taxon>
        <taxon>Bacillales</taxon>
        <taxon>Bacillaceae</taxon>
        <taxon>Halobacillus</taxon>
    </lineage>
</organism>
<dbReference type="KEGG" id="hmn:HM131_04945"/>
<gene>
    <name evidence="2" type="ORF">HM131_04945</name>
</gene>
<dbReference type="PANTHER" id="PTHR43745:SF2">
    <property type="entry name" value="NITROREDUCTASE MJ1384-RELATED"/>
    <property type="match status" value="1"/>
</dbReference>
<dbReference type="NCBIfam" id="TIGR03605">
    <property type="entry name" value="antibiot_sagB"/>
    <property type="match status" value="1"/>
</dbReference>
<feature type="domain" description="Nitroreductase" evidence="1">
    <location>
        <begin position="388"/>
        <end position="505"/>
    </location>
</feature>
<dbReference type="PANTHER" id="PTHR43745">
    <property type="entry name" value="NITROREDUCTASE MJ1384-RELATED"/>
    <property type="match status" value="1"/>
</dbReference>
<dbReference type="Pfam" id="PF00881">
    <property type="entry name" value="Nitroreductase"/>
    <property type="match status" value="2"/>
</dbReference>
<evidence type="ECO:0000313" key="3">
    <source>
        <dbReference type="Proteomes" id="UP000192527"/>
    </source>
</evidence>
<dbReference type="Proteomes" id="UP000192527">
    <property type="component" value="Chromosome"/>
</dbReference>
<dbReference type="InterPro" id="IPR020051">
    <property type="entry name" value="SagB-type_dehydrogenase"/>
</dbReference>
<evidence type="ECO:0000313" key="2">
    <source>
        <dbReference type="EMBL" id="ARI76221.1"/>
    </source>
</evidence>
<dbReference type="AlphaFoldDB" id="A0A1W5ZSI3"/>
<accession>A0A1W5ZSI3</accession>
<dbReference type="STRING" id="402384.HM131_04945"/>
<dbReference type="RefSeq" id="WP_085028538.1">
    <property type="nucleotide sequence ID" value="NZ_CP020772.1"/>
</dbReference>